<reference evidence="1" key="1">
    <citation type="journal article" date="2020" name="mSystems">
        <title>Genome- and Community-Level Interaction Insights into Carbon Utilization and Element Cycling Functions of Hydrothermarchaeota in Hydrothermal Sediment.</title>
        <authorList>
            <person name="Zhou Z."/>
            <person name="Liu Y."/>
            <person name="Xu W."/>
            <person name="Pan J."/>
            <person name="Luo Z.H."/>
            <person name="Li M."/>
        </authorList>
    </citation>
    <scope>NUCLEOTIDE SEQUENCE [LARGE SCALE GENOMIC DNA]</scope>
    <source>
        <strain evidence="1">SpSt-69</strain>
    </source>
</reference>
<name>A0A7V3ZXV4_UNCW3</name>
<comment type="caution">
    <text evidence="1">The sequence shown here is derived from an EMBL/GenBank/DDBJ whole genome shotgun (WGS) entry which is preliminary data.</text>
</comment>
<sequence length="634" mass="74514">MVVFITILTLTLSSGKKLNPRAMEDVLKRNGFVAIKSSEKHFPGVYKKIKNQNEPMYITIDPLLHGVHLIYDLTLRALETEQFYSDLKSILMKLDNKFRDLKHVKNRDIKEASLTNLAYIEVALKLLEPEFEIDKDVKEVVEAELKLIYEHAGFDTSRILKVLEDYSQYVPRGHYTRSDTLKRYFLSMMWLGRMPFYLFPDTENLNRNIFLTRCAILLARVISEDLEIQKIYDRIYDMTSYLVGESDDLNFVELIPLIKKQFPHFPIGFSDDSQILEFMKIASKLRKPSIYSTWFRDIDNPEEILLSCKFMSQRFIPDAYIFQNLVYAKVGTRAKPRLFPRGLDILAVFSNERAREILLKYYNEHQYKNYTKMLDSLQKWAQTIEINEWRQNAYWHWLYIIKTLNETPAFPSSLKVNATAYRDKLLVTQQGFWAELRHDTILYAKQSYTAKVTAIRPEPVFPDVMVEPVPKSYREIINFLDAFKNKLASYNFKNETIFEKIEELKELTEIILEACELQNENKRLPMNKAKYLYSLGEILEKIYTFPSSFAQNEEDTLLPLIADVHTDVNSGLVLEVAVGFPLEIFVQGEGKVFKGAMFSYYEFKQPMKDRLTDKEWQEKANSVPFEEWMSFIAE</sequence>
<dbReference type="SMART" id="SM01325">
    <property type="entry name" value="DUF3160"/>
    <property type="match status" value="1"/>
</dbReference>
<proteinExistence type="predicted"/>
<organism evidence="1">
    <name type="scientific">candidate division WOR-3 bacterium</name>
    <dbReference type="NCBI Taxonomy" id="2052148"/>
    <lineage>
        <taxon>Bacteria</taxon>
        <taxon>Bacteria division WOR-3</taxon>
    </lineage>
</organism>
<gene>
    <name evidence="1" type="ORF">ENU66_04675</name>
</gene>
<protein>
    <submittedName>
        <fullName evidence="1">DUF3160 domain-containing protein</fullName>
    </submittedName>
</protein>
<dbReference type="AlphaFoldDB" id="A0A7V3ZXV4"/>
<accession>A0A7V3ZXV4</accession>
<dbReference type="InterPro" id="IPR022601">
    <property type="entry name" value="DUF3160"/>
</dbReference>
<dbReference type="EMBL" id="DTDJ01000031">
    <property type="protein sequence ID" value="HGL17604.1"/>
    <property type="molecule type" value="Genomic_DNA"/>
</dbReference>
<dbReference type="Pfam" id="PF11369">
    <property type="entry name" value="DUF3160"/>
    <property type="match status" value="1"/>
</dbReference>
<evidence type="ECO:0000313" key="1">
    <source>
        <dbReference type="EMBL" id="HGL17604.1"/>
    </source>
</evidence>